<dbReference type="EMBL" id="JACTNZ010000006">
    <property type="protein sequence ID" value="KAG5545336.1"/>
    <property type="molecule type" value="Genomic_DNA"/>
</dbReference>
<comment type="caution">
    <text evidence="2">The sequence shown here is derived from an EMBL/GenBank/DDBJ whole genome shotgun (WGS) entry which is preliminary data.</text>
</comment>
<dbReference type="Proteomes" id="UP000823749">
    <property type="component" value="Chromosome 6"/>
</dbReference>
<protein>
    <submittedName>
        <fullName evidence="2">Uncharacterized protein</fullName>
    </submittedName>
</protein>
<name>A0AAV6JYX8_9ERIC</name>
<evidence type="ECO:0000313" key="2">
    <source>
        <dbReference type="EMBL" id="KAG5545336.1"/>
    </source>
</evidence>
<proteinExistence type="predicted"/>
<reference evidence="2 3" key="1">
    <citation type="submission" date="2020-08" db="EMBL/GenBank/DDBJ databases">
        <title>Plant Genome Project.</title>
        <authorList>
            <person name="Zhang R.-G."/>
        </authorList>
    </citation>
    <scope>NUCLEOTIDE SEQUENCE [LARGE SCALE GENOMIC DNA]</scope>
    <source>
        <strain evidence="2">WSP0</strain>
        <tissue evidence="2">Leaf</tissue>
    </source>
</reference>
<keyword evidence="3" id="KW-1185">Reference proteome</keyword>
<accession>A0AAV6JYX8</accession>
<sequence length="352" mass="37921">MRILANGVRTDPQVAVLMAVKDATEFVSMVRDGEGARSRGAHIQSGVAQSWMRPVSGQIKINVDGAWVTRASVGGLQERVWAKFKISESQLQETDAEMEKLKKELAEAKTAAATAEAEVEKMKVEEKRKLEEADAKGYEAGIKRAAQEYTQTAHQMVNDALEERLPEFFELGYAAGDEVFQDPDRGGGVGVRVGSGVVVPGGFVLVLVLGFGFGGFRSDTGGAVSHGSEEMVQVDAELNQEGPTPLTGEQMSITVLKQRPGYVKGLGLRPLSSIRTTSESALKVLGLRPSSSATTHEYVSGLEMKIEAQNGTIEKLLEANRQQQKINASMMEFLIEKGYTGHVGSAETSSND</sequence>
<evidence type="ECO:0000256" key="1">
    <source>
        <dbReference type="SAM" id="Coils"/>
    </source>
</evidence>
<evidence type="ECO:0000313" key="3">
    <source>
        <dbReference type="Proteomes" id="UP000823749"/>
    </source>
</evidence>
<feature type="coiled-coil region" evidence="1">
    <location>
        <begin position="84"/>
        <end position="136"/>
    </location>
</feature>
<organism evidence="2 3">
    <name type="scientific">Rhododendron griersonianum</name>
    <dbReference type="NCBI Taxonomy" id="479676"/>
    <lineage>
        <taxon>Eukaryota</taxon>
        <taxon>Viridiplantae</taxon>
        <taxon>Streptophyta</taxon>
        <taxon>Embryophyta</taxon>
        <taxon>Tracheophyta</taxon>
        <taxon>Spermatophyta</taxon>
        <taxon>Magnoliopsida</taxon>
        <taxon>eudicotyledons</taxon>
        <taxon>Gunneridae</taxon>
        <taxon>Pentapetalae</taxon>
        <taxon>asterids</taxon>
        <taxon>Ericales</taxon>
        <taxon>Ericaceae</taxon>
        <taxon>Ericoideae</taxon>
        <taxon>Rhodoreae</taxon>
        <taxon>Rhododendron</taxon>
    </lineage>
</organism>
<keyword evidence="1" id="KW-0175">Coiled coil</keyword>
<gene>
    <name evidence="2" type="ORF">RHGRI_017711</name>
</gene>
<dbReference type="AlphaFoldDB" id="A0AAV6JYX8"/>